<protein>
    <submittedName>
        <fullName evidence="1">Uncharacterized protein</fullName>
    </submittedName>
</protein>
<dbReference type="EMBL" id="CAWUPB010001173">
    <property type="protein sequence ID" value="CAK7346875.1"/>
    <property type="molecule type" value="Genomic_DNA"/>
</dbReference>
<evidence type="ECO:0000313" key="1">
    <source>
        <dbReference type="EMBL" id="CAK7346875.1"/>
    </source>
</evidence>
<keyword evidence="2" id="KW-1185">Reference proteome</keyword>
<gene>
    <name evidence="1" type="ORF">DCAF_LOCUS19554</name>
</gene>
<accession>A0AAV1S7D6</accession>
<dbReference type="AlphaFoldDB" id="A0AAV1S7D6"/>
<comment type="caution">
    <text evidence="1">The sequence shown here is derived from an EMBL/GenBank/DDBJ whole genome shotgun (WGS) entry which is preliminary data.</text>
</comment>
<evidence type="ECO:0000313" key="2">
    <source>
        <dbReference type="Proteomes" id="UP001314170"/>
    </source>
</evidence>
<name>A0AAV1S7D6_9ROSI</name>
<sequence>MKDNVDSSSSTNDNFFRLLLANYSYYAASSMYSWAEPLNGTSPRPKGTGESLDTDRCRVGKNHYGLWDTPVQIILG</sequence>
<organism evidence="1 2">
    <name type="scientific">Dovyalis caffra</name>
    <dbReference type="NCBI Taxonomy" id="77055"/>
    <lineage>
        <taxon>Eukaryota</taxon>
        <taxon>Viridiplantae</taxon>
        <taxon>Streptophyta</taxon>
        <taxon>Embryophyta</taxon>
        <taxon>Tracheophyta</taxon>
        <taxon>Spermatophyta</taxon>
        <taxon>Magnoliopsida</taxon>
        <taxon>eudicotyledons</taxon>
        <taxon>Gunneridae</taxon>
        <taxon>Pentapetalae</taxon>
        <taxon>rosids</taxon>
        <taxon>fabids</taxon>
        <taxon>Malpighiales</taxon>
        <taxon>Salicaceae</taxon>
        <taxon>Flacourtieae</taxon>
        <taxon>Dovyalis</taxon>
    </lineage>
</organism>
<proteinExistence type="predicted"/>
<dbReference type="Proteomes" id="UP001314170">
    <property type="component" value="Unassembled WGS sequence"/>
</dbReference>
<reference evidence="1 2" key="1">
    <citation type="submission" date="2024-01" db="EMBL/GenBank/DDBJ databases">
        <authorList>
            <person name="Waweru B."/>
        </authorList>
    </citation>
    <scope>NUCLEOTIDE SEQUENCE [LARGE SCALE GENOMIC DNA]</scope>
</reference>